<dbReference type="Pfam" id="PF00172">
    <property type="entry name" value="Zn_clus"/>
    <property type="match status" value="1"/>
</dbReference>
<dbReference type="GO" id="GO:0005634">
    <property type="term" value="C:nucleus"/>
    <property type="evidence" value="ECO:0007669"/>
    <property type="project" value="UniProtKB-SubCell"/>
</dbReference>
<evidence type="ECO:0000313" key="9">
    <source>
        <dbReference type="Proteomes" id="UP001219525"/>
    </source>
</evidence>
<keyword evidence="5" id="KW-0539">Nucleus</keyword>
<keyword evidence="2" id="KW-0479">Metal-binding</keyword>
<dbReference type="AlphaFoldDB" id="A0AAD6VP07"/>
<name>A0AAD6VP07_9AGAR</name>
<dbReference type="Gene3D" id="4.10.240.10">
    <property type="entry name" value="Zn(2)-C6 fungal-type DNA-binding domain"/>
    <property type="match status" value="1"/>
</dbReference>
<evidence type="ECO:0000313" key="8">
    <source>
        <dbReference type="EMBL" id="KAJ7218637.1"/>
    </source>
</evidence>
<sequence length="369" mass="39312">MADSGGSLSNIQRGGACSNCRRRKVRCDGVRPTCGQCYTRPPRSGDACLFEPEQSSGHQTPAQMQGTIKALTSRVKELERSTGYTPSSIPLHHSYNSSPGASTPEQGHESPHLQEPPKEVLNKLLNTFLERFANSGYFFLEPSRFRSSALLPLPFGHLNRPSPALLSVVYLWACIISGNMPRGYSEDTFLLSALQHLPADLRGAASALHPKLVLDTIQAEVLLALYYLHAALPVQGRYHAAAAASLALSAGLHGPPAHPLAPGPAAAHPPFPLAEQLLPPSIDAVDVAERVGAFWGVVIVNSCWVAAYGCPSAIPWGVPIDAPWPSGILSCHWQAGATVSTFLNGQDSDGYSSVALLAKASTLMERICA</sequence>
<evidence type="ECO:0000256" key="3">
    <source>
        <dbReference type="ARBA" id="ARBA00023015"/>
    </source>
</evidence>
<comment type="caution">
    <text evidence="8">The sequence shown here is derived from an EMBL/GenBank/DDBJ whole genome shotgun (WGS) entry which is preliminary data.</text>
</comment>
<evidence type="ECO:0000256" key="4">
    <source>
        <dbReference type="ARBA" id="ARBA00023163"/>
    </source>
</evidence>
<protein>
    <recommendedName>
        <fullName evidence="7">Zn(2)-C6 fungal-type domain-containing protein</fullName>
    </recommendedName>
</protein>
<proteinExistence type="predicted"/>
<dbReference type="PROSITE" id="PS50048">
    <property type="entry name" value="ZN2_CY6_FUNGAL_2"/>
    <property type="match status" value="1"/>
</dbReference>
<keyword evidence="4" id="KW-0804">Transcription</keyword>
<organism evidence="8 9">
    <name type="scientific">Mycena pura</name>
    <dbReference type="NCBI Taxonomy" id="153505"/>
    <lineage>
        <taxon>Eukaryota</taxon>
        <taxon>Fungi</taxon>
        <taxon>Dikarya</taxon>
        <taxon>Basidiomycota</taxon>
        <taxon>Agaricomycotina</taxon>
        <taxon>Agaricomycetes</taxon>
        <taxon>Agaricomycetidae</taxon>
        <taxon>Agaricales</taxon>
        <taxon>Marasmiineae</taxon>
        <taxon>Mycenaceae</taxon>
        <taxon>Mycena</taxon>
    </lineage>
</organism>
<dbReference type="CDD" id="cd00067">
    <property type="entry name" value="GAL4"/>
    <property type="match status" value="1"/>
</dbReference>
<evidence type="ECO:0000256" key="1">
    <source>
        <dbReference type="ARBA" id="ARBA00004123"/>
    </source>
</evidence>
<feature type="domain" description="Zn(2)-C6 fungal-type" evidence="7">
    <location>
        <begin position="16"/>
        <end position="50"/>
    </location>
</feature>
<dbReference type="InterPro" id="IPR050815">
    <property type="entry name" value="TF_fung"/>
</dbReference>
<evidence type="ECO:0000259" key="7">
    <source>
        <dbReference type="PROSITE" id="PS50048"/>
    </source>
</evidence>
<evidence type="ECO:0000256" key="2">
    <source>
        <dbReference type="ARBA" id="ARBA00022723"/>
    </source>
</evidence>
<dbReference type="EMBL" id="JARJCW010000012">
    <property type="protein sequence ID" value="KAJ7218637.1"/>
    <property type="molecule type" value="Genomic_DNA"/>
</dbReference>
<feature type="compositionally biased region" description="Polar residues" evidence="6">
    <location>
        <begin position="82"/>
        <end position="105"/>
    </location>
</feature>
<dbReference type="InterPro" id="IPR001138">
    <property type="entry name" value="Zn2Cys6_DnaBD"/>
</dbReference>
<keyword evidence="9" id="KW-1185">Reference proteome</keyword>
<feature type="compositionally biased region" description="Basic and acidic residues" evidence="6">
    <location>
        <begin position="106"/>
        <end position="115"/>
    </location>
</feature>
<dbReference type="GO" id="GO:0000981">
    <property type="term" value="F:DNA-binding transcription factor activity, RNA polymerase II-specific"/>
    <property type="evidence" value="ECO:0007669"/>
    <property type="project" value="InterPro"/>
</dbReference>
<gene>
    <name evidence="8" type="ORF">GGX14DRAFT_595450</name>
</gene>
<dbReference type="GO" id="GO:0008270">
    <property type="term" value="F:zinc ion binding"/>
    <property type="evidence" value="ECO:0007669"/>
    <property type="project" value="InterPro"/>
</dbReference>
<accession>A0AAD6VP07</accession>
<dbReference type="PANTHER" id="PTHR47338">
    <property type="entry name" value="ZN(II)2CYS6 TRANSCRIPTION FACTOR (EUROFUNG)-RELATED"/>
    <property type="match status" value="1"/>
</dbReference>
<reference evidence="8" key="1">
    <citation type="submission" date="2023-03" db="EMBL/GenBank/DDBJ databases">
        <title>Massive genome expansion in bonnet fungi (Mycena s.s.) driven by repeated elements and novel gene families across ecological guilds.</title>
        <authorList>
            <consortium name="Lawrence Berkeley National Laboratory"/>
            <person name="Harder C.B."/>
            <person name="Miyauchi S."/>
            <person name="Viragh M."/>
            <person name="Kuo A."/>
            <person name="Thoen E."/>
            <person name="Andreopoulos B."/>
            <person name="Lu D."/>
            <person name="Skrede I."/>
            <person name="Drula E."/>
            <person name="Henrissat B."/>
            <person name="Morin E."/>
            <person name="Kohler A."/>
            <person name="Barry K."/>
            <person name="LaButti K."/>
            <person name="Morin E."/>
            <person name="Salamov A."/>
            <person name="Lipzen A."/>
            <person name="Mereny Z."/>
            <person name="Hegedus B."/>
            <person name="Baldrian P."/>
            <person name="Stursova M."/>
            <person name="Weitz H."/>
            <person name="Taylor A."/>
            <person name="Grigoriev I.V."/>
            <person name="Nagy L.G."/>
            <person name="Martin F."/>
            <person name="Kauserud H."/>
        </authorList>
    </citation>
    <scope>NUCLEOTIDE SEQUENCE</scope>
    <source>
        <strain evidence="8">9144</strain>
    </source>
</reference>
<evidence type="ECO:0000256" key="6">
    <source>
        <dbReference type="SAM" id="MobiDB-lite"/>
    </source>
</evidence>
<dbReference type="SUPFAM" id="SSF57701">
    <property type="entry name" value="Zn2/Cys6 DNA-binding domain"/>
    <property type="match status" value="1"/>
</dbReference>
<dbReference type="PANTHER" id="PTHR47338:SF29">
    <property type="entry name" value="ZN(2)-C6 FUNGAL-TYPE DOMAIN-CONTAINING PROTEIN"/>
    <property type="match status" value="1"/>
</dbReference>
<dbReference type="InterPro" id="IPR036864">
    <property type="entry name" value="Zn2-C6_fun-type_DNA-bd_sf"/>
</dbReference>
<evidence type="ECO:0000256" key="5">
    <source>
        <dbReference type="ARBA" id="ARBA00023242"/>
    </source>
</evidence>
<keyword evidence="3" id="KW-0805">Transcription regulation</keyword>
<dbReference type="Proteomes" id="UP001219525">
    <property type="component" value="Unassembled WGS sequence"/>
</dbReference>
<comment type="subcellular location">
    <subcellularLocation>
        <location evidence="1">Nucleus</location>
    </subcellularLocation>
</comment>
<feature type="region of interest" description="Disordered" evidence="6">
    <location>
        <begin position="76"/>
        <end position="115"/>
    </location>
</feature>
<dbReference type="CDD" id="cd12148">
    <property type="entry name" value="fungal_TF_MHR"/>
    <property type="match status" value="1"/>
</dbReference>
<feature type="non-terminal residue" evidence="8">
    <location>
        <position position="1"/>
    </location>
</feature>